<dbReference type="EMBL" id="SGXF01000002">
    <property type="protein sequence ID" value="RZT01206.1"/>
    <property type="molecule type" value="Genomic_DNA"/>
</dbReference>
<dbReference type="PROSITE" id="PS50943">
    <property type="entry name" value="HTH_CROC1"/>
    <property type="match status" value="1"/>
</dbReference>
<proteinExistence type="predicted"/>
<feature type="domain" description="HTH cro/C1-type" evidence="1">
    <location>
        <begin position="10"/>
        <end position="62"/>
    </location>
</feature>
<keyword evidence="3" id="KW-1185">Reference proteome</keyword>
<dbReference type="Pfam" id="PF13443">
    <property type="entry name" value="HTH_26"/>
    <property type="match status" value="1"/>
</dbReference>
<sequence>MSNMYGIFSKLLKEKDVRAADVSRATGISSTVFSEWKKGKSTPKQDKLQKIADYFGVSIEYLLTGEVDLYYQEMCDDPDMRSLFEMKKEMKSEQFAAHIELLKKLHNVSLDQIKQITDSLDSNKIELEKFAQIHQASDLEQEIIMAYLELDPKIRKIFIDHFKHKFSPTPDDHLDDFPDTPEEFELQYPPIIEDGTEAV</sequence>
<dbReference type="Gene3D" id="1.10.260.40">
    <property type="entry name" value="lambda repressor-like DNA-binding domains"/>
    <property type="match status" value="1"/>
</dbReference>
<keyword evidence="2" id="KW-0238">DNA-binding</keyword>
<reference evidence="2 3" key="1">
    <citation type="submission" date="2019-02" db="EMBL/GenBank/DDBJ databases">
        <title>Genomic Encyclopedia of Type Strains, Phase IV (KMG-IV): sequencing the most valuable type-strain genomes for metagenomic binning, comparative biology and taxonomic classification.</title>
        <authorList>
            <person name="Goeker M."/>
        </authorList>
    </citation>
    <scope>NUCLEOTIDE SEQUENCE [LARGE SCALE GENOMIC DNA]</scope>
    <source>
        <strain evidence="2 3">DSM 29486</strain>
    </source>
</reference>
<dbReference type="SUPFAM" id="SSF47413">
    <property type="entry name" value="lambda repressor-like DNA-binding domains"/>
    <property type="match status" value="1"/>
</dbReference>
<evidence type="ECO:0000259" key="1">
    <source>
        <dbReference type="PROSITE" id="PS50943"/>
    </source>
</evidence>
<dbReference type="SMART" id="SM00530">
    <property type="entry name" value="HTH_XRE"/>
    <property type="match status" value="1"/>
</dbReference>
<dbReference type="GO" id="GO:0003677">
    <property type="term" value="F:DNA binding"/>
    <property type="evidence" value="ECO:0007669"/>
    <property type="project" value="UniProtKB-KW"/>
</dbReference>
<dbReference type="Proteomes" id="UP000292927">
    <property type="component" value="Unassembled WGS sequence"/>
</dbReference>
<gene>
    <name evidence="2" type="ORF">EV209_1649</name>
</gene>
<dbReference type="CDD" id="cd00093">
    <property type="entry name" value="HTH_XRE"/>
    <property type="match status" value="1"/>
</dbReference>
<protein>
    <submittedName>
        <fullName evidence="2">Cro/C1-type helix-turn-helix DNA-binding protein</fullName>
    </submittedName>
</protein>
<dbReference type="InterPro" id="IPR001387">
    <property type="entry name" value="Cro/C1-type_HTH"/>
</dbReference>
<evidence type="ECO:0000313" key="3">
    <source>
        <dbReference type="Proteomes" id="UP000292927"/>
    </source>
</evidence>
<evidence type="ECO:0000313" key="2">
    <source>
        <dbReference type="EMBL" id="RZT01206.1"/>
    </source>
</evidence>
<dbReference type="InterPro" id="IPR010982">
    <property type="entry name" value="Lambda_DNA-bd_dom_sf"/>
</dbReference>
<dbReference type="RefSeq" id="WP_130434874.1">
    <property type="nucleotide sequence ID" value="NZ_SGXF01000002.1"/>
</dbReference>
<name>A0A4Q7PKI8_9FIRM</name>
<comment type="caution">
    <text evidence="2">The sequence shown here is derived from an EMBL/GenBank/DDBJ whole genome shotgun (WGS) entry which is preliminary data.</text>
</comment>
<organism evidence="2 3">
    <name type="scientific">Cuneatibacter caecimuris</name>
    <dbReference type="NCBI Taxonomy" id="1796618"/>
    <lineage>
        <taxon>Bacteria</taxon>
        <taxon>Bacillati</taxon>
        <taxon>Bacillota</taxon>
        <taxon>Clostridia</taxon>
        <taxon>Lachnospirales</taxon>
        <taxon>Lachnospiraceae</taxon>
        <taxon>Cuneatibacter</taxon>
    </lineage>
</organism>
<dbReference type="AlphaFoldDB" id="A0A4Q7PKI8"/>
<accession>A0A4Q7PKI8</accession>
<dbReference type="OrthoDB" id="9805654at2"/>